<dbReference type="SUPFAM" id="SSF55729">
    <property type="entry name" value="Acyl-CoA N-acyltransferases (Nat)"/>
    <property type="match status" value="1"/>
</dbReference>
<dbReference type="GO" id="GO:0016747">
    <property type="term" value="F:acyltransferase activity, transferring groups other than amino-acyl groups"/>
    <property type="evidence" value="ECO:0007669"/>
    <property type="project" value="InterPro"/>
</dbReference>
<keyword evidence="2" id="KW-0012">Acyltransferase</keyword>
<feature type="domain" description="N-acetyltransferase" evidence="3">
    <location>
        <begin position="1"/>
        <end position="160"/>
    </location>
</feature>
<dbReference type="Pfam" id="PF00583">
    <property type="entry name" value="Acetyltransf_1"/>
    <property type="match status" value="1"/>
</dbReference>
<evidence type="ECO:0000259" key="3">
    <source>
        <dbReference type="PROSITE" id="PS51186"/>
    </source>
</evidence>
<evidence type="ECO:0000313" key="5">
    <source>
        <dbReference type="Proteomes" id="UP000032232"/>
    </source>
</evidence>
<evidence type="ECO:0000256" key="1">
    <source>
        <dbReference type="ARBA" id="ARBA00022679"/>
    </source>
</evidence>
<dbReference type="InterPro" id="IPR016181">
    <property type="entry name" value="Acyl_CoA_acyltransferase"/>
</dbReference>
<gene>
    <name evidence="4" type="ORF">jaqu_25420</name>
</gene>
<dbReference type="AlphaFoldDB" id="A0A0D1EIJ2"/>
<dbReference type="Gene3D" id="3.40.630.30">
    <property type="match status" value="1"/>
</dbReference>
<evidence type="ECO:0000256" key="2">
    <source>
        <dbReference type="ARBA" id="ARBA00023315"/>
    </source>
</evidence>
<comment type="caution">
    <text evidence="4">The sequence shown here is derived from an EMBL/GenBank/DDBJ whole genome shotgun (WGS) entry which is preliminary data.</text>
</comment>
<reference evidence="4 5" key="1">
    <citation type="submission" date="2015-02" db="EMBL/GenBank/DDBJ databases">
        <title>Genome Sequence of Jannaschia aquimarina DSM28248, a member of the Roseobacter clade.</title>
        <authorList>
            <person name="Voget S."/>
            <person name="Daniel R."/>
        </authorList>
    </citation>
    <scope>NUCLEOTIDE SEQUENCE [LARGE SCALE GENOMIC DNA]</scope>
    <source>
        <strain evidence="4 5">GSW-M26</strain>
    </source>
</reference>
<proteinExistence type="predicted"/>
<dbReference type="STRING" id="935700.jaqu_25420"/>
<name>A0A0D1EIJ2_9RHOB</name>
<dbReference type="InterPro" id="IPR050832">
    <property type="entry name" value="Bact_Acetyltransf"/>
</dbReference>
<protein>
    <submittedName>
        <fullName evidence="4">Acetyltransferase (GNAT) family protein</fullName>
    </submittedName>
</protein>
<dbReference type="CDD" id="cd04301">
    <property type="entry name" value="NAT_SF"/>
    <property type="match status" value="1"/>
</dbReference>
<dbReference type="RefSeq" id="WP_043919343.1">
    <property type="nucleotide sequence ID" value="NZ_FZPF01000014.1"/>
</dbReference>
<dbReference type="Proteomes" id="UP000032232">
    <property type="component" value="Unassembled WGS sequence"/>
</dbReference>
<dbReference type="PANTHER" id="PTHR43877">
    <property type="entry name" value="AMINOALKYLPHOSPHONATE N-ACETYLTRANSFERASE-RELATED-RELATED"/>
    <property type="match status" value="1"/>
</dbReference>
<keyword evidence="5" id="KW-1185">Reference proteome</keyword>
<accession>A0A0D1EIJ2</accession>
<dbReference type="PROSITE" id="PS51186">
    <property type="entry name" value="GNAT"/>
    <property type="match status" value="1"/>
</dbReference>
<dbReference type="EMBL" id="JYFE01000046">
    <property type="protein sequence ID" value="KIT15665.1"/>
    <property type="molecule type" value="Genomic_DNA"/>
</dbReference>
<keyword evidence="1 4" id="KW-0808">Transferase</keyword>
<sequence length="162" mass="17875">MLIRRAVEADRDAIAALHLASWRDAYRGQLPDDYLDGALAEDLSEKWGTRPLDGTAITLVADEGGIRGFVHCLTDRAVPYIDNLHTAPARRSAGIGRALMLALFDRLRSSGRATAELTVLRDNPRARRFYARIGGIEGQARPTDLMGHEVIEVPVRFRLSVA</sequence>
<evidence type="ECO:0000313" key="4">
    <source>
        <dbReference type="EMBL" id="KIT15665.1"/>
    </source>
</evidence>
<organism evidence="4 5">
    <name type="scientific">Jannaschia aquimarina</name>
    <dbReference type="NCBI Taxonomy" id="935700"/>
    <lineage>
        <taxon>Bacteria</taxon>
        <taxon>Pseudomonadati</taxon>
        <taxon>Pseudomonadota</taxon>
        <taxon>Alphaproteobacteria</taxon>
        <taxon>Rhodobacterales</taxon>
        <taxon>Roseobacteraceae</taxon>
        <taxon>Jannaschia</taxon>
    </lineage>
</organism>
<dbReference type="PATRIC" id="fig|935700.4.peg.2621"/>
<dbReference type="InterPro" id="IPR000182">
    <property type="entry name" value="GNAT_dom"/>
</dbReference>